<dbReference type="EMBL" id="CP000133">
    <property type="protein sequence ID" value="ABC90344.1"/>
    <property type="molecule type" value="Genomic_DNA"/>
</dbReference>
<evidence type="ECO:0000313" key="1">
    <source>
        <dbReference type="EMBL" id="ABC90344.1"/>
    </source>
</evidence>
<organism evidence="1 2">
    <name type="scientific">Rhizobium etli (strain ATCC 51251 / DSM 11541 / JCM 21823 / NBRC 15573 / CFN 42)</name>
    <dbReference type="NCBI Taxonomy" id="347834"/>
    <lineage>
        <taxon>Bacteria</taxon>
        <taxon>Pseudomonadati</taxon>
        <taxon>Pseudomonadota</taxon>
        <taxon>Alphaproteobacteria</taxon>
        <taxon>Hyphomicrobiales</taxon>
        <taxon>Rhizobiaceae</taxon>
        <taxon>Rhizobium/Agrobacterium group</taxon>
        <taxon>Rhizobium</taxon>
    </lineage>
</organism>
<dbReference type="Proteomes" id="UP000001936">
    <property type="component" value="Chromosome"/>
</dbReference>
<accession>Q2K9Z2</accession>
<proteinExistence type="predicted"/>
<name>Q2K9Z2_RHIEC</name>
<gene>
    <name evidence="1" type="ordered locus">RHE_CH01541</name>
</gene>
<dbReference type="AlphaFoldDB" id="Q2K9Z2"/>
<sequence length="101" mass="9562">MRRGTAPSVTPGIHYLRQTAVIAASPMQSGEGTVTPIALADCSNGAAAGSGAALVCGASLGSGTRGPIGVGKGAAPCAGCWLGALPTGAVRVRRTTAGAGS</sequence>
<dbReference type="KEGG" id="ret:RHE_CH01541"/>
<dbReference type="HOGENOM" id="CLU_2289329_0_0_5"/>
<reference evidence="1 2" key="1">
    <citation type="journal article" date="2006" name="Proc. Natl. Acad. Sci. U.S.A.">
        <title>The partitioned Rhizobium etli genome: genetic and metabolic redundancy in seven interacting replicons.</title>
        <authorList>
            <person name="Gonzalez V."/>
            <person name="Santamaria R.I."/>
            <person name="Bustos P."/>
            <person name="Hernandez-Gonzalez I."/>
            <person name="Medrano-Soto A."/>
            <person name="Moreno-Hagelsieb G."/>
            <person name="Janga S.C."/>
            <person name="Ramirez M.A."/>
            <person name="Jimenez-Jacinto V."/>
            <person name="Collado-Vides J."/>
            <person name="Davila G."/>
        </authorList>
    </citation>
    <scope>NUCLEOTIDE SEQUENCE [LARGE SCALE GENOMIC DNA]</scope>
    <source>
        <strain evidence="2">ATCC 51251 / DSM 11541 / JCM 21823 / NBRC 15573 / CFN 42</strain>
    </source>
</reference>
<evidence type="ECO:0000313" key="2">
    <source>
        <dbReference type="Proteomes" id="UP000001936"/>
    </source>
</evidence>
<keyword evidence="2" id="KW-1185">Reference proteome</keyword>
<protein>
    <submittedName>
        <fullName evidence="1">Uncharacterized protein</fullName>
    </submittedName>
</protein>